<dbReference type="PANTHER" id="PTHR23309:SF49">
    <property type="entry name" value="PEROXISOMAL BIFUNCTIONAL ENZYME"/>
    <property type="match status" value="1"/>
</dbReference>
<evidence type="ECO:0000313" key="8">
    <source>
        <dbReference type="Proteomes" id="UP000626092"/>
    </source>
</evidence>
<dbReference type="Pfam" id="PF12436">
    <property type="entry name" value="USP7_ICP0_bdg"/>
    <property type="match status" value="1"/>
</dbReference>
<dbReference type="GO" id="GO:0016829">
    <property type="term" value="F:lyase activity"/>
    <property type="evidence" value="ECO:0007669"/>
    <property type="project" value="UniProtKB-KW"/>
</dbReference>
<comment type="caution">
    <text evidence="7">The sequence shown here is derived from an EMBL/GenBank/DDBJ whole genome shotgun (WGS) entry which is preliminary data.</text>
</comment>
<keyword evidence="1" id="KW-0833">Ubl conjugation pathway</keyword>
<dbReference type="GO" id="GO:0006635">
    <property type="term" value="P:fatty acid beta-oxidation"/>
    <property type="evidence" value="ECO:0007669"/>
    <property type="project" value="TreeGrafter"/>
</dbReference>
<evidence type="ECO:0000256" key="2">
    <source>
        <dbReference type="ARBA" id="ARBA00023235"/>
    </source>
</evidence>
<dbReference type="PANTHER" id="PTHR23309">
    <property type="entry name" value="3-HYDROXYACYL-COA DEHYROGENASE"/>
    <property type="match status" value="1"/>
</dbReference>
<feature type="domain" description="Ubiquitin carboxyl-terminal hydrolase 7 ICP0-binding" evidence="6">
    <location>
        <begin position="123"/>
        <end position="192"/>
    </location>
</feature>
<sequence>MLGVRIIFNLMAVGKIIKKVPIVVGNCTAFAVNQTFFPYTQGAYLSLNLGVDVFKIDRLIRHFGLPISPFYFAMTMAIFDAMLSYCKLLPRIMTLHNLIDSYLYLIVGQLHEVSNETNNAELKLFLEVEFGQVMYVGRLFVKANGKPTEVLTKLNELTDFTFDEEMELFEEIKFENLVMCEHVYEKLTFCVSQV</sequence>
<keyword evidence="5" id="KW-1133">Transmembrane helix</keyword>
<dbReference type="GO" id="GO:0016853">
    <property type="term" value="F:isomerase activity"/>
    <property type="evidence" value="ECO:0007669"/>
    <property type="project" value="UniProtKB-KW"/>
</dbReference>
<dbReference type="OrthoDB" id="2018133at2759"/>
<proteinExistence type="predicted"/>
<reference evidence="7" key="1">
    <citation type="submission" date="2019-11" db="EMBL/GenBank/DDBJ databases">
        <authorList>
            <person name="Liu Y."/>
            <person name="Hou J."/>
            <person name="Li T.-Q."/>
            <person name="Guan C.-H."/>
            <person name="Wu X."/>
            <person name="Wu H.-Z."/>
            <person name="Ling F."/>
            <person name="Zhang R."/>
            <person name="Shi X.-G."/>
            <person name="Ren J.-P."/>
            <person name="Chen E.-F."/>
            <person name="Sun J.-M."/>
        </authorList>
    </citation>
    <scope>NUCLEOTIDE SEQUENCE</scope>
    <source>
        <strain evidence="7">Adult_tree_wgs_1</strain>
        <tissue evidence="7">Leaves</tissue>
    </source>
</reference>
<protein>
    <recommendedName>
        <fullName evidence="6">Ubiquitin carboxyl-terminal hydrolase 7 ICP0-binding domain-containing protein</fullName>
    </recommendedName>
</protein>
<keyword evidence="3" id="KW-0456">Lyase</keyword>
<feature type="transmembrane region" description="Helical" evidence="5">
    <location>
        <begin position="20"/>
        <end position="39"/>
    </location>
</feature>
<dbReference type="GO" id="GO:0003857">
    <property type="term" value="F:(3S)-3-hydroxyacyl-CoA dehydrogenase (NAD+) activity"/>
    <property type="evidence" value="ECO:0007669"/>
    <property type="project" value="TreeGrafter"/>
</dbReference>
<keyword evidence="4" id="KW-0511">Multifunctional enzyme</keyword>
<dbReference type="InterPro" id="IPR024729">
    <property type="entry name" value="USP7_ICP0-binding_dom"/>
</dbReference>
<feature type="transmembrane region" description="Helical" evidence="5">
    <location>
        <begin position="59"/>
        <end position="83"/>
    </location>
</feature>
<evidence type="ECO:0000256" key="1">
    <source>
        <dbReference type="ARBA" id="ARBA00022786"/>
    </source>
</evidence>
<dbReference type="Proteomes" id="UP000626092">
    <property type="component" value="Unassembled WGS sequence"/>
</dbReference>
<dbReference type="GO" id="GO:0005777">
    <property type="term" value="C:peroxisome"/>
    <property type="evidence" value="ECO:0007669"/>
    <property type="project" value="TreeGrafter"/>
</dbReference>
<keyword evidence="2" id="KW-0413">Isomerase</keyword>
<evidence type="ECO:0000256" key="3">
    <source>
        <dbReference type="ARBA" id="ARBA00023239"/>
    </source>
</evidence>
<evidence type="ECO:0000259" key="6">
    <source>
        <dbReference type="Pfam" id="PF12436"/>
    </source>
</evidence>
<gene>
    <name evidence="7" type="ORF">RHSIM_Rhsim13G0117900</name>
</gene>
<keyword evidence="5" id="KW-0472">Membrane</keyword>
<dbReference type="AlphaFoldDB" id="A0A834L490"/>
<organism evidence="7 8">
    <name type="scientific">Rhododendron simsii</name>
    <name type="common">Sims's rhododendron</name>
    <dbReference type="NCBI Taxonomy" id="118357"/>
    <lineage>
        <taxon>Eukaryota</taxon>
        <taxon>Viridiplantae</taxon>
        <taxon>Streptophyta</taxon>
        <taxon>Embryophyta</taxon>
        <taxon>Tracheophyta</taxon>
        <taxon>Spermatophyta</taxon>
        <taxon>Magnoliopsida</taxon>
        <taxon>eudicotyledons</taxon>
        <taxon>Gunneridae</taxon>
        <taxon>Pentapetalae</taxon>
        <taxon>asterids</taxon>
        <taxon>Ericales</taxon>
        <taxon>Ericaceae</taxon>
        <taxon>Ericoideae</taxon>
        <taxon>Rhodoreae</taxon>
        <taxon>Rhododendron</taxon>
    </lineage>
</organism>
<accession>A0A834L490</accession>
<dbReference type="EMBL" id="WJXA01000013">
    <property type="protein sequence ID" value="KAF7120338.1"/>
    <property type="molecule type" value="Genomic_DNA"/>
</dbReference>
<evidence type="ECO:0000256" key="5">
    <source>
        <dbReference type="SAM" id="Phobius"/>
    </source>
</evidence>
<name>A0A834L490_RHOSS</name>
<evidence type="ECO:0000256" key="4">
    <source>
        <dbReference type="ARBA" id="ARBA00023268"/>
    </source>
</evidence>
<dbReference type="Gene3D" id="3.10.20.90">
    <property type="entry name" value="Phosphatidylinositol 3-kinase Catalytic Subunit, Chain A, domain 1"/>
    <property type="match status" value="1"/>
</dbReference>
<keyword evidence="5" id="KW-0812">Transmembrane</keyword>
<dbReference type="Gene3D" id="1.10.1040.50">
    <property type="match status" value="1"/>
</dbReference>
<evidence type="ECO:0000313" key="7">
    <source>
        <dbReference type="EMBL" id="KAF7120338.1"/>
    </source>
</evidence>
<keyword evidence="8" id="KW-1185">Reference proteome</keyword>
<dbReference type="GO" id="GO:0140096">
    <property type="term" value="F:catalytic activity, acting on a protein"/>
    <property type="evidence" value="ECO:0007669"/>
    <property type="project" value="UniProtKB-ARBA"/>
</dbReference>